<dbReference type="OrthoDB" id="9808813at2"/>
<evidence type="ECO:0000256" key="1">
    <source>
        <dbReference type="ARBA" id="ARBA00004496"/>
    </source>
</evidence>
<dbReference type="InterPro" id="IPR043128">
    <property type="entry name" value="Rev_trsase/Diguanyl_cyclase"/>
</dbReference>
<dbReference type="GO" id="GO:0042276">
    <property type="term" value="P:error-prone translesion synthesis"/>
    <property type="evidence" value="ECO:0007669"/>
    <property type="project" value="TreeGrafter"/>
</dbReference>
<evidence type="ECO:0000256" key="4">
    <source>
        <dbReference type="ARBA" id="ARBA00022490"/>
    </source>
</evidence>
<proteinExistence type="inferred from homology"/>
<dbReference type="AlphaFoldDB" id="A0A139SNU7"/>
<dbReference type="GO" id="GO:0000287">
    <property type="term" value="F:magnesium ion binding"/>
    <property type="evidence" value="ECO:0007669"/>
    <property type="project" value="UniProtKB-UniRule"/>
</dbReference>
<evidence type="ECO:0000313" key="17">
    <source>
        <dbReference type="EMBL" id="KXU36150.1"/>
    </source>
</evidence>
<evidence type="ECO:0000256" key="5">
    <source>
        <dbReference type="ARBA" id="ARBA00022679"/>
    </source>
</evidence>
<dbReference type="Pfam" id="PF21999">
    <property type="entry name" value="IMS_HHH_1"/>
    <property type="match status" value="1"/>
</dbReference>
<evidence type="ECO:0000313" key="18">
    <source>
        <dbReference type="Proteomes" id="UP000072660"/>
    </source>
</evidence>
<dbReference type="Gene3D" id="1.10.150.20">
    <property type="entry name" value="5' to 3' exonuclease, C-terminal subdomain"/>
    <property type="match status" value="1"/>
</dbReference>
<keyword evidence="13 15" id="KW-0234">DNA repair</keyword>
<dbReference type="Gene3D" id="3.40.1170.60">
    <property type="match status" value="1"/>
</dbReference>
<keyword evidence="9 15" id="KW-0227">DNA damage</keyword>
<feature type="active site" evidence="15">
    <location>
        <position position="104"/>
    </location>
</feature>
<keyword evidence="4 15" id="KW-0963">Cytoplasm</keyword>
<sequence length="350" mass="39196">MRKIIHIDADCFFAAVEMRENPRLSRRPIAVGGAPDKRGVIATCNYPARAFGVRSAMASAYAKKLCPQLLIIRPRFELYREVSQQMRQIFRHYSEQIEPLSLDEAYLDVSDSAHFSGSATRIAVDIRRQIQSQLGLSVSAGVAPNKLLAKIASDWRKPDGLFVIRPEQVLDFVAPLAVSRLYGVGKVTAGRLERLGIHTALDLRQRDLLELTRLFGRFGEQLWQFARGIDERPLETSSKRQSLSVETTFVRDLPDIEACLAELPKLLAELKQRLQKLNGYRVGKPFVKVKFCDFSQTTLEQTGAQPDLAGFAALLRKAHARAGKPVRLLGIGVRLMDLGAEGEQLLLFRT</sequence>
<evidence type="ECO:0000256" key="11">
    <source>
        <dbReference type="ARBA" id="ARBA00022932"/>
    </source>
</evidence>
<dbReference type="InterPro" id="IPR053848">
    <property type="entry name" value="IMS_HHH_1"/>
</dbReference>
<evidence type="ECO:0000256" key="13">
    <source>
        <dbReference type="ARBA" id="ARBA00023204"/>
    </source>
</evidence>
<dbReference type="InterPro" id="IPR036775">
    <property type="entry name" value="DNA_pol_Y-fam_lit_finger_sf"/>
</dbReference>
<evidence type="ECO:0000256" key="15">
    <source>
        <dbReference type="HAMAP-Rule" id="MF_01113"/>
    </source>
</evidence>
<evidence type="ECO:0000256" key="3">
    <source>
        <dbReference type="ARBA" id="ARBA00022457"/>
    </source>
</evidence>
<evidence type="ECO:0000256" key="8">
    <source>
        <dbReference type="ARBA" id="ARBA00022723"/>
    </source>
</evidence>
<keyword evidence="11 15" id="KW-0239">DNA-directed DNA polymerase</keyword>
<evidence type="ECO:0000259" key="16">
    <source>
        <dbReference type="PROSITE" id="PS50173"/>
    </source>
</evidence>
<dbReference type="InterPro" id="IPR050116">
    <property type="entry name" value="DNA_polymerase-Y"/>
</dbReference>
<comment type="caution">
    <text evidence="17">The sequence shown here is derived from an EMBL/GenBank/DDBJ whole genome shotgun (WGS) entry which is preliminary data.</text>
</comment>
<dbReference type="PROSITE" id="PS50173">
    <property type="entry name" value="UMUC"/>
    <property type="match status" value="1"/>
</dbReference>
<dbReference type="HAMAP" id="MF_01113">
    <property type="entry name" value="DNApol_IV"/>
    <property type="match status" value="1"/>
</dbReference>
<evidence type="ECO:0000256" key="2">
    <source>
        <dbReference type="ARBA" id="ARBA00010945"/>
    </source>
</evidence>
<feature type="binding site" evidence="15">
    <location>
        <position position="8"/>
    </location>
    <ligand>
        <name>Mg(2+)</name>
        <dbReference type="ChEBI" id="CHEBI:18420"/>
    </ligand>
</feature>
<dbReference type="SUPFAM" id="SSF100879">
    <property type="entry name" value="Lesion bypass DNA polymerase (Y-family), little finger domain"/>
    <property type="match status" value="1"/>
</dbReference>
<organism evidence="17 18">
    <name type="scientific">Ventosimonas gracilis</name>
    <dbReference type="NCBI Taxonomy" id="1680762"/>
    <lineage>
        <taxon>Bacteria</taxon>
        <taxon>Pseudomonadati</taxon>
        <taxon>Pseudomonadota</taxon>
        <taxon>Gammaproteobacteria</taxon>
        <taxon>Pseudomonadales</taxon>
        <taxon>Ventosimonadaceae</taxon>
        <taxon>Ventosimonas</taxon>
    </lineage>
</organism>
<feature type="domain" description="UmuC" evidence="16">
    <location>
        <begin position="4"/>
        <end position="185"/>
    </location>
</feature>
<dbReference type="EMBL" id="LSZO01000188">
    <property type="protein sequence ID" value="KXU36150.1"/>
    <property type="molecule type" value="Genomic_DNA"/>
</dbReference>
<dbReference type="GO" id="GO:0006281">
    <property type="term" value="P:DNA repair"/>
    <property type="evidence" value="ECO:0007669"/>
    <property type="project" value="UniProtKB-UniRule"/>
</dbReference>
<keyword evidence="8 15" id="KW-0479">Metal-binding</keyword>
<dbReference type="PANTHER" id="PTHR11076">
    <property type="entry name" value="DNA REPAIR POLYMERASE UMUC / TRANSFERASE FAMILY MEMBER"/>
    <property type="match status" value="1"/>
</dbReference>
<dbReference type="EC" id="2.7.7.7" evidence="15"/>
<evidence type="ECO:0000256" key="6">
    <source>
        <dbReference type="ARBA" id="ARBA00022695"/>
    </source>
</evidence>
<keyword evidence="7 15" id="KW-0235">DNA replication</keyword>
<name>A0A139SNU7_9GAMM</name>
<gene>
    <name evidence="15" type="primary">dinB</name>
    <name evidence="17" type="ORF">AXE65_05735</name>
</gene>
<comment type="similarity">
    <text evidence="2 15">Belongs to the DNA polymerase type-Y family.</text>
</comment>
<keyword evidence="12 15" id="KW-0238">DNA-binding</keyword>
<dbReference type="FunFam" id="1.10.150.20:FF:000019">
    <property type="entry name" value="DNA polymerase IV"/>
    <property type="match status" value="1"/>
</dbReference>
<dbReference type="Gene3D" id="3.30.1490.100">
    <property type="entry name" value="DNA polymerase, Y-family, little finger domain"/>
    <property type="match status" value="1"/>
</dbReference>
<feature type="site" description="Substrate discrimination" evidence="15">
    <location>
        <position position="13"/>
    </location>
</feature>
<dbReference type="CDD" id="cd03586">
    <property type="entry name" value="PolY_Pol_IV_kappa"/>
    <property type="match status" value="1"/>
</dbReference>
<keyword evidence="6 15" id="KW-0548">Nucleotidyltransferase</keyword>
<dbReference type="Gene3D" id="3.30.70.270">
    <property type="match status" value="1"/>
</dbReference>
<dbReference type="GO" id="GO:0006261">
    <property type="term" value="P:DNA-templated DNA replication"/>
    <property type="evidence" value="ECO:0007669"/>
    <property type="project" value="UniProtKB-UniRule"/>
</dbReference>
<comment type="subcellular location">
    <subcellularLocation>
        <location evidence="1 15">Cytoplasm</location>
    </subcellularLocation>
</comment>
<dbReference type="GO" id="GO:0009432">
    <property type="term" value="P:SOS response"/>
    <property type="evidence" value="ECO:0007669"/>
    <property type="project" value="TreeGrafter"/>
</dbReference>
<dbReference type="InterPro" id="IPR022880">
    <property type="entry name" value="DNApol_IV"/>
</dbReference>
<dbReference type="Proteomes" id="UP000072660">
    <property type="component" value="Unassembled WGS sequence"/>
</dbReference>
<evidence type="ECO:0000256" key="9">
    <source>
        <dbReference type="ARBA" id="ARBA00022763"/>
    </source>
</evidence>
<dbReference type="FunFam" id="3.40.1170.60:FF:000001">
    <property type="entry name" value="DNA polymerase IV"/>
    <property type="match status" value="1"/>
</dbReference>
<evidence type="ECO:0000256" key="12">
    <source>
        <dbReference type="ARBA" id="ARBA00023125"/>
    </source>
</evidence>
<keyword evidence="18" id="KW-1185">Reference proteome</keyword>
<reference evidence="17 18" key="1">
    <citation type="submission" date="2016-02" db="EMBL/GenBank/DDBJ databases">
        <authorList>
            <person name="Wen L."/>
            <person name="He K."/>
            <person name="Yang H."/>
        </authorList>
    </citation>
    <scope>NUCLEOTIDE SEQUENCE [LARGE SCALE GENOMIC DNA]</scope>
    <source>
        <strain evidence="17 18">CV58</strain>
    </source>
</reference>
<keyword evidence="3 15" id="KW-0515">Mutator protein</keyword>
<accession>A0A139SNU7</accession>
<evidence type="ECO:0000256" key="7">
    <source>
        <dbReference type="ARBA" id="ARBA00022705"/>
    </source>
</evidence>
<dbReference type="GO" id="GO:0003887">
    <property type="term" value="F:DNA-directed DNA polymerase activity"/>
    <property type="evidence" value="ECO:0007669"/>
    <property type="project" value="UniProtKB-UniRule"/>
</dbReference>
<dbReference type="Pfam" id="PF00817">
    <property type="entry name" value="IMS"/>
    <property type="match status" value="1"/>
</dbReference>
<evidence type="ECO:0000256" key="14">
    <source>
        <dbReference type="ARBA" id="ARBA00049244"/>
    </source>
</evidence>
<dbReference type="GO" id="GO:0005829">
    <property type="term" value="C:cytosol"/>
    <property type="evidence" value="ECO:0007669"/>
    <property type="project" value="TreeGrafter"/>
</dbReference>
<protein>
    <recommendedName>
        <fullName evidence="15">DNA polymerase IV</fullName>
        <shortName evidence="15">Pol IV</shortName>
        <ecNumber evidence="15">2.7.7.7</ecNumber>
    </recommendedName>
</protein>
<dbReference type="InterPro" id="IPR017961">
    <property type="entry name" value="DNA_pol_Y-fam_little_finger"/>
</dbReference>
<dbReference type="RefSeq" id="WP_068392082.1">
    <property type="nucleotide sequence ID" value="NZ_LSZO01000188.1"/>
</dbReference>
<feature type="binding site" evidence="15">
    <location>
        <position position="103"/>
    </location>
    <ligand>
        <name>Mg(2+)</name>
        <dbReference type="ChEBI" id="CHEBI:18420"/>
    </ligand>
</feature>
<evidence type="ECO:0000256" key="10">
    <source>
        <dbReference type="ARBA" id="ARBA00022842"/>
    </source>
</evidence>
<comment type="subunit">
    <text evidence="15">Monomer.</text>
</comment>
<dbReference type="PANTHER" id="PTHR11076:SF33">
    <property type="entry name" value="DNA POLYMERASE KAPPA"/>
    <property type="match status" value="1"/>
</dbReference>
<keyword evidence="10 15" id="KW-0460">Magnesium</keyword>
<comment type="function">
    <text evidence="15">Poorly processive, error-prone DNA polymerase involved in untargeted mutagenesis. Copies undamaged DNA at stalled replication forks, which arise in vivo from mismatched or misaligned primer ends. These misaligned primers can be extended by PolIV. Exhibits no 3'-5' exonuclease (proofreading) activity. May be involved in translesional synthesis, in conjunction with the beta clamp from PolIII.</text>
</comment>
<dbReference type="InterPro" id="IPR001126">
    <property type="entry name" value="UmuC"/>
</dbReference>
<comment type="catalytic activity">
    <reaction evidence="14 15">
        <text>DNA(n) + a 2'-deoxyribonucleoside 5'-triphosphate = DNA(n+1) + diphosphate</text>
        <dbReference type="Rhea" id="RHEA:22508"/>
        <dbReference type="Rhea" id="RHEA-COMP:17339"/>
        <dbReference type="Rhea" id="RHEA-COMP:17340"/>
        <dbReference type="ChEBI" id="CHEBI:33019"/>
        <dbReference type="ChEBI" id="CHEBI:61560"/>
        <dbReference type="ChEBI" id="CHEBI:173112"/>
        <dbReference type="EC" id="2.7.7.7"/>
    </reaction>
</comment>
<dbReference type="NCBIfam" id="NF002677">
    <property type="entry name" value="PRK02406.1"/>
    <property type="match status" value="1"/>
</dbReference>
<keyword evidence="5 15" id="KW-0808">Transferase</keyword>
<dbReference type="GO" id="GO:0003684">
    <property type="term" value="F:damaged DNA binding"/>
    <property type="evidence" value="ECO:0007669"/>
    <property type="project" value="InterPro"/>
</dbReference>
<comment type="cofactor">
    <cofactor evidence="15">
        <name>Mg(2+)</name>
        <dbReference type="ChEBI" id="CHEBI:18420"/>
    </cofactor>
    <text evidence="15">Binds 2 magnesium ions per subunit.</text>
</comment>
<dbReference type="SUPFAM" id="SSF56672">
    <property type="entry name" value="DNA/RNA polymerases"/>
    <property type="match status" value="1"/>
</dbReference>
<dbReference type="Pfam" id="PF11799">
    <property type="entry name" value="IMS_C"/>
    <property type="match status" value="1"/>
</dbReference>
<dbReference type="InterPro" id="IPR043502">
    <property type="entry name" value="DNA/RNA_pol_sf"/>
</dbReference>